<keyword evidence="2" id="KW-0732">Signal</keyword>
<evidence type="ECO:0000313" key="3">
    <source>
        <dbReference type="EMBL" id="THF65561.1"/>
    </source>
</evidence>
<dbReference type="InterPro" id="IPR002110">
    <property type="entry name" value="Ankyrin_rpt"/>
</dbReference>
<feature type="repeat" description="ANK" evidence="1">
    <location>
        <begin position="60"/>
        <end position="92"/>
    </location>
</feature>
<proteinExistence type="predicted"/>
<feature type="chain" id="PRO_5020596210" evidence="2">
    <location>
        <begin position="24"/>
        <end position="217"/>
    </location>
</feature>
<name>A0A4S4AZI6_9RHOO</name>
<comment type="caution">
    <text evidence="3">The sequence shown here is derived from an EMBL/GenBank/DDBJ whole genome shotgun (WGS) entry which is preliminary data.</text>
</comment>
<dbReference type="SUPFAM" id="SSF48403">
    <property type="entry name" value="Ankyrin repeat"/>
    <property type="match status" value="1"/>
</dbReference>
<dbReference type="Gene3D" id="1.25.40.20">
    <property type="entry name" value="Ankyrin repeat-containing domain"/>
    <property type="match status" value="1"/>
</dbReference>
<dbReference type="PROSITE" id="PS50088">
    <property type="entry name" value="ANK_REPEAT"/>
    <property type="match status" value="1"/>
</dbReference>
<dbReference type="Pfam" id="PF13637">
    <property type="entry name" value="Ank_4"/>
    <property type="match status" value="1"/>
</dbReference>
<dbReference type="PROSITE" id="PS50297">
    <property type="entry name" value="ANK_REP_REGION"/>
    <property type="match status" value="1"/>
</dbReference>
<dbReference type="AlphaFoldDB" id="A0A4S4AZI6"/>
<dbReference type="Proteomes" id="UP000308430">
    <property type="component" value="Unassembled WGS sequence"/>
</dbReference>
<evidence type="ECO:0000313" key="4">
    <source>
        <dbReference type="Proteomes" id="UP000308430"/>
    </source>
</evidence>
<evidence type="ECO:0000256" key="1">
    <source>
        <dbReference type="PROSITE-ProRule" id="PRU00023"/>
    </source>
</evidence>
<accession>A0A4S4AZI6</accession>
<dbReference type="RefSeq" id="WP_136347766.1">
    <property type="nucleotide sequence ID" value="NZ_SSOC01000003.1"/>
</dbReference>
<keyword evidence="1" id="KW-0040">ANK repeat</keyword>
<keyword evidence="4" id="KW-1185">Reference proteome</keyword>
<feature type="signal peptide" evidence="2">
    <location>
        <begin position="1"/>
        <end position="23"/>
    </location>
</feature>
<protein>
    <submittedName>
        <fullName evidence="3">Ankyrin repeat domain-containing protein</fullName>
    </submittedName>
</protein>
<dbReference type="InterPro" id="IPR036770">
    <property type="entry name" value="Ankyrin_rpt-contain_sf"/>
</dbReference>
<dbReference type="OrthoDB" id="7164403at2"/>
<gene>
    <name evidence="3" type="ORF">E6C76_08250</name>
</gene>
<reference evidence="3 4" key="1">
    <citation type="submission" date="2019-04" db="EMBL/GenBank/DDBJ databases">
        <title>Azoarcus nasutitermitis sp. nov. isolated from termite nest.</title>
        <authorList>
            <person name="Lin S.-Y."/>
            <person name="Hameed A."/>
            <person name="Hsu Y.-H."/>
            <person name="Young C.-C."/>
        </authorList>
    </citation>
    <scope>NUCLEOTIDE SEQUENCE [LARGE SCALE GENOMIC DNA]</scope>
    <source>
        <strain evidence="3 4">CC-YHH838</strain>
    </source>
</reference>
<dbReference type="SMART" id="SM00248">
    <property type="entry name" value="ANK"/>
    <property type="match status" value="1"/>
</dbReference>
<sequence length="217" mass="24892">MRLYFYRFFVAMMSVFYCMPSFSGSNGDWKYISELIRYGSYKEFAGYIEEKPYLIKEVYEGRTVLAVAAYWGRKSMVNFLLSAGADPNDTVDFDKTPLSYALSGLGGPHVYYSSNGEVVLERVFDYLNVILSLLQNGAEYKGVYKFGPSGMVVYVYDLIIESVCDSDIYRSDFEGKISEISRVMNVEGRAIKNSFYLMHLKRVGQISEGCFSLFWFH</sequence>
<organism evidence="3 4">
    <name type="scientific">Pseudothauera nasutitermitis</name>
    <dbReference type="NCBI Taxonomy" id="2565930"/>
    <lineage>
        <taxon>Bacteria</taxon>
        <taxon>Pseudomonadati</taxon>
        <taxon>Pseudomonadota</taxon>
        <taxon>Betaproteobacteria</taxon>
        <taxon>Rhodocyclales</taxon>
        <taxon>Zoogloeaceae</taxon>
        <taxon>Pseudothauera</taxon>
    </lineage>
</organism>
<dbReference type="EMBL" id="SSOC01000003">
    <property type="protein sequence ID" value="THF65561.1"/>
    <property type="molecule type" value="Genomic_DNA"/>
</dbReference>
<evidence type="ECO:0000256" key="2">
    <source>
        <dbReference type="SAM" id="SignalP"/>
    </source>
</evidence>